<gene>
    <name evidence="1" type="ORF">SP6_18_00700</name>
</gene>
<dbReference type="Proteomes" id="UP000032025">
    <property type="component" value="Unassembled WGS sequence"/>
</dbReference>
<dbReference type="PANTHER" id="PTHR43611">
    <property type="entry name" value="ALPHA-D-GLUCOSE 1-PHOSPHATE PHOSPHATASE"/>
    <property type="match status" value="1"/>
</dbReference>
<dbReference type="NCBIfam" id="TIGR01509">
    <property type="entry name" value="HAD-SF-IA-v3"/>
    <property type="match status" value="1"/>
</dbReference>
<dbReference type="CDD" id="cd02603">
    <property type="entry name" value="HAD_sEH-N_like"/>
    <property type="match status" value="1"/>
</dbReference>
<protein>
    <submittedName>
        <fullName evidence="1">DNA, contig: SP618</fullName>
    </submittedName>
</protein>
<dbReference type="NCBIfam" id="TIGR01549">
    <property type="entry name" value="HAD-SF-IA-v1"/>
    <property type="match status" value="1"/>
</dbReference>
<keyword evidence="2" id="KW-1185">Reference proteome</keyword>
<organism evidence="1 2">
    <name type="scientific">Sphingomonas paucimobilis NBRC 13935</name>
    <dbReference type="NCBI Taxonomy" id="1219050"/>
    <lineage>
        <taxon>Bacteria</taxon>
        <taxon>Pseudomonadati</taxon>
        <taxon>Pseudomonadota</taxon>
        <taxon>Alphaproteobacteria</taxon>
        <taxon>Sphingomonadales</taxon>
        <taxon>Sphingomonadaceae</taxon>
        <taxon>Sphingomonas</taxon>
    </lineage>
</organism>
<reference evidence="1 2" key="1">
    <citation type="submission" date="2014-08" db="EMBL/GenBank/DDBJ databases">
        <title>Whole genome shotgun sequence of Sphingomonas paucimobilis NBRC 13935.</title>
        <authorList>
            <person name="Hosoyama A."/>
            <person name="Hashimoto M."/>
            <person name="Hosoyama Y."/>
            <person name="Noguchi M."/>
            <person name="Uohara A."/>
            <person name="Ohji S."/>
            <person name="Katano-Makiyama Y."/>
            <person name="Ichikawa N."/>
            <person name="Kimura A."/>
            <person name="Yamazoe A."/>
            <person name="Fujita N."/>
        </authorList>
    </citation>
    <scope>NUCLEOTIDE SEQUENCE [LARGE SCALE GENOMIC DNA]</scope>
    <source>
        <strain evidence="1 2">NBRC 13935</strain>
    </source>
</reference>
<accession>A0A0C9N1R1</accession>
<dbReference type="PRINTS" id="PR00413">
    <property type="entry name" value="HADHALOGNASE"/>
</dbReference>
<comment type="caution">
    <text evidence="1">The sequence shown here is derived from an EMBL/GenBank/DDBJ whole genome shotgun (WGS) entry which is preliminary data.</text>
</comment>
<dbReference type="InterPro" id="IPR006439">
    <property type="entry name" value="HAD-SF_hydro_IA"/>
</dbReference>
<name>A0A0C9N1R1_SPHPI</name>
<dbReference type="Pfam" id="PF00702">
    <property type="entry name" value="Hydrolase"/>
    <property type="match status" value="1"/>
</dbReference>
<dbReference type="AlphaFoldDB" id="A0A0C9N1R1"/>
<dbReference type="Gene3D" id="3.40.50.1000">
    <property type="entry name" value="HAD superfamily/HAD-like"/>
    <property type="match status" value="1"/>
</dbReference>
<dbReference type="InterPro" id="IPR036412">
    <property type="entry name" value="HAD-like_sf"/>
</dbReference>
<dbReference type="PANTHER" id="PTHR43611:SF3">
    <property type="entry name" value="FLAVIN MONONUCLEOTIDE HYDROLASE 1, CHLOROPLATIC"/>
    <property type="match status" value="1"/>
</dbReference>
<dbReference type="SFLD" id="SFLDG01129">
    <property type="entry name" value="C1.5:_HAD__Beta-PGM__Phosphata"/>
    <property type="match status" value="1"/>
</dbReference>
<evidence type="ECO:0000313" key="2">
    <source>
        <dbReference type="Proteomes" id="UP000032025"/>
    </source>
</evidence>
<proteinExistence type="predicted"/>
<dbReference type="SUPFAM" id="SSF56784">
    <property type="entry name" value="HAD-like"/>
    <property type="match status" value="1"/>
</dbReference>
<sequence length="220" mass="24686">MWLIDTDAHGQSAGLRPDRPTAVIFDVGRVLYDWDPRILYRRLIADDRALDAFVRDVVTTEWHFQHDAGRDFADTSAELIALYPQHRDLIAAWGPRFSESIGDPIPGMHELVAELDSAGVPLFAITNFSHEFWPPFRSREAALFDRFRDIVVSGDEKLVKPDPAIYRLALARFGLEPHQAVFIDDNRANVDAAAAMGIVALHFSDATTLRPQLLELGLLA</sequence>
<dbReference type="EMBL" id="BBJS01000018">
    <property type="protein sequence ID" value="GAN13504.1"/>
    <property type="molecule type" value="Genomic_DNA"/>
</dbReference>
<evidence type="ECO:0000313" key="1">
    <source>
        <dbReference type="EMBL" id="GAN13504.1"/>
    </source>
</evidence>
<dbReference type="InterPro" id="IPR023214">
    <property type="entry name" value="HAD_sf"/>
</dbReference>
<dbReference type="SFLD" id="SFLDS00003">
    <property type="entry name" value="Haloacid_Dehalogenase"/>
    <property type="match status" value="1"/>
</dbReference>